<feature type="domain" description="Ion transport" evidence="10">
    <location>
        <begin position="764"/>
        <end position="1015"/>
    </location>
</feature>
<feature type="transmembrane region" description="Helical" evidence="9">
    <location>
        <begin position="749"/>
        <end position="773"/>
    </location>
</feature>
<dbReference type="AlphaFoldDB" id="A0A8C8RP89"/>
<dbReference type="PANTHER" id="PTHR13800:SF6">
    <property type="entry name" value="TRANSIENT RECEPTOR POTENTIAL CATION CHANNEL SUBFAMILY M MEMBER 4"/>
    <property type="match status" value="1"/>
</dbReference>
<proteinExistence type="predicted"/>
<feature type="transmembrane region" description="Helical" evidence="9">
    <location>
        <begin position="978"/>
        <end position="1003"/>
    </location>
</feature>
<reference evidence="13" key="2">
    <citation type="submission" date="2025-09" db="UniProtKB">
        <authorList>
            <consortium name="Ensembl"/>
        </authorList>
    </citation>
    <scope>IDENTIFICATION</scope>
</reference>
<reference evidence="13" key="1">
    <citation type="submission" date="2025-08" db="UniProtKB">
        <authorList>
            <consortium name="Ensembl"/>
        </authorList>
    </citation>
    <scope>IDENTIFICATION</scope>
</reference>
<name>A0A8C8RP89_9SAUR</name>
<evidence type="ECO:0000256" key="4">
    <source>
        <dbReference type="ARBA" id="ARBA00022989"/>
    </source>
</evidence>
<dbReference type="GO" id="GO:0099604">
    <property type="term" value="F:ligand-gated calcium channel activity"/>
    <property type="evidence" value="ECO:0007669"/>
    <property type="project" value="TreeGrafter"/>
</dbReference>
<sequence length="1164" mass="129354">MGATTSHEGGLAWIPKVFKKKTCTTYIEDPREPGAPPQCQCGSPRVDHVSVAVEDAFGTAIVSKWDSAQHTTEGPTDAYGELEFVGAGGKPSKFIRLSDSSDPATAYNLVTNHWKISPPNLVVSVVGSDGEAPVRAWLRDLLRKGLVKAAQSTGAWIMTRGLQAGIGRYVGEAVRDHATASTSSCARVVAMGIAPWGIVANREVLVNPKGSFPARYVRPPPAGATCPLDSNHSIFFLVDDGSRGRLGSESRFRARLERHIAQQRVGAGGTGSIEIPVLVMVIGGDSSMFTRVYEAAVANIPCLLVGGSGGAADCLAQILEDGSGAAGGVTEYRICPQVEGILARRELVTVYSDQEGLEEFETVLLKALVRGCHLTGEATQYLDELRLAVAWDRVDIASSELFRGDIQWEAPLLEEPMRDALLGDRPALVRLFVENGVDVGEFLTWGRLEDLYGGVSEASLLWQLLERRQGGPEPPEYLPVERHPDRLLSQVARVLRDLLGDICAPFYTGLHPPGLPPGGHKGSGKKGPLPDRDPPYRSERSPNPWTDLFIWALLLNRGEMATYFWEMVRGAPEGALVAARILRELSHQESEAQEAADMKELAMKFENLAIGVFSECYRNSEARAAQLLVRRSRLWGGATCLQLAWLAEARCFFAHDGVQALLTQNWWGEMEGTTPVWQLLLIFFCPPLIFTNLITFRDEHECCTDLTQWCMWGAACYRSPTLRSPPCRSDSSVNSPPRPGRAWLWRWRWFWGAPVTAFLGNVVMYLLFLLLFSYVLLLDFAPPPPEGPRTSEILLYAWVFTLLCEELRQGCFTGRQPLAQRVRAYLQDTWNQFDLTALLLFLLGAICRMFPSSYESGRTVLCLDFMVFTLRLIHIFAVNKQLGPKMIIVGKMVKDVFLFLFFLGVWLVAYGVTTEGLLHPSDQRLAWIFRRVFYRPYLQIFGQIPLNEIDATLMAASNCTDDPVAILMEEAEPCTNTYANWLVLVLLVIFLLVANILLLNLLIAMFSYTFAKVQGNSDTYWKSQRYSLILEYHNRPALAPPFIIISHLRQLLRHHARGRSRSTGAAGAGAGELSPQHEARLLTWEAVQKENHLVALGRQKRDSDTERLRRTSQKVDQALKQLTEIREQERRLKTLETQVGGAEGTQGNAQRWVDPGGGMGMKEG</sequence>
<comment type="subcellular location">
    <subcellularLocation>
        <location evidence="1">Membrane</location>
        <topology evidence="1">Multi-pass membrane protein</topology>
    </subcellularLocation>
</comment>
<evidence type="ECO:0000256" key="7">
    <source>
        <dbReference type="ARBA" id="ARBA00023303"/>
    </source>
</evidence>
<feature type="region of interest" description="Disordered" evidence="8">
    <location>
        <begin position="513"/>
        <end position="540"/>
    </location>
</feature>
<dbReference type="InterPro" id="IPR005821">
    <property type="entry name" value="Ion_trans_dom"/>
</dbReference>
<feature type="transmembrane region" description="Helical" evidence="9">
    <location>
        <begin position="896"/>
        <end position="913"/>
    </location>
</feature>
<evidence type="ECO:0000256" key="3">
    <source>
        <dbReference type="ARBA" id="ARBA00022692"/>
    </source>
</evidence>
<evidence type="ECO:0000256" key="8">
    <source>
        <dbReference type="SAM" id="MobiDB-lite"/>
    </source>
</evidence>
<evidence type="ECO:0000313" key="14">
    <source>
        <dbReference type="Proteomes" id="UP000694393"/>
    </source>
</evidence>
<evidence type="ECO:0000256" key="9">
    <source>
        <dbReference type="SAM" id="Phobius"/>
    </source>
</evidence>
<dbReference type="Pfam" id="PF25508">
    <property type="entry name" value="TRPM2"/>
    <property type="match status" value="1"/>
</dbReference>
<feature type="transmembrane region" description="Helical" evidence="9">
    <location>
        <begin position="676"/>
        <end position="696"/>
    </location>
</feature>
<dbReference type="InterPro" id="IPR041491">
    <property type="entry name" value="TRPM_SLOG"/>
</dbReference>
<dbReference type="Pfam" id="PF00520">
    <property type="entry name" value="Ion_trans"/>
    <property type="match status" value="1"/>
</dbReference>
<dbReference type="InterPro" id="IPR050927">
    <property type="entry name" value="TRPM"/>
</dbReference>
<evidence type="ECO:0000259" key="10">
    <source>
        <dbReference type="Pfam" id="PF00520"/>
    </source>
</evidence>
<feature type="compositionally biased region" description="Gly residues" evidence="8">
    <location>
        <begin position="1155"/>
        <end position="1164"/>
    </location>
</feature>
<feature type="region of interest" description="Disordered" evidence="8">
    <location>
        <begin position="1140"/>
        <end position="1164"/>
    </location>
</feature>
<dbReference type="Ensembl" id="ENSPCET00000008009.1">
    <property type="protein sequence ID" value="ENSPCEP00000007738.1"/>
    <property type="gene ID" value="ENSPCEG00000004674.1"/>
</dbReference>
<evidence type="ECO:0000259" key="12">
    <source>
        <dbReference type="Pfam" id="PF25508"/>
    </source>
</evidence>
<keyword evidence="5" id="KW-0406">Ion transport</keyword>
<keyword evidence="2" id="KW-0813">Transport</keyword>
<dbReference type="Proteomes" id="UP000694393">
    <property type="component" value="Unplaced"/>
</dbReference>
<dbReference type="Pfam" id="PF18139">
    <property type="entry name" value="LSDAT_euk"/>
    <property type="match status" value="1"/>
</dbReference>
<dbReference type="PANTHER" id="PTHR13800">
    <property type="entry name" value="TRANSIENT RECEPTOR POTENTIAL CATION CHANNEL, SUBFAMILY M, MEMBER 6"/>
    <property type="match status" value="1"/>
</dbReference>
<dbReference type="InterPro" id="IPR057366">
    <property type="entry name" value="TRPM-like"/>
</dbReference>
<evidence type="ECO:0000256" key="2">
    <source>
        <dbReference type="ARBA" id="ARBA00022448"/>
    </source>
</evidence>
<keyword evidence="4 9" id="KW-1133">Transmembrane helix</keyword>
<evidence type="ECO:0000256" key="6">
    <source>
        <dbReference type="ARBA" id="ARBA00023136"/>
    </source>
</evidence>
<accession>A0A8C8RP89</accession>
<keyword evidence="6 9" id="KW-0472">Membrane</keyword>
<keyword evidence="14" id="KW-1185">Reference proteome</keyword>
<feature type="compositionally biased region" description="Basic and acidic residues" evidence="8">
    <location>
        <begin position="528"/>
        <end position="540"/>
    </location>
</feature>
<evidence type="ECO:0000256" key="5">
    <source>
        <dbReference type="ARBA" id="ARBA00023065"/>
    </source>
</evidence>
<keyword evidence="3 9" id="KW-0812">Transmembrane</keyword>
<dbReference type="GO" id="GO:0005886">
    <property type="term" value="C:plasma membrane"/>
    <property type="evidence" value="ECO:0007669"/>
    <property type="project" value="TreeGrafter"/>
</dbReference>
<evidence type="ECO:0000259" key="11">
    <source>
        <dbReference type="Pfam" id="PF18139"/>
    </source>
</evidence>
<feature type="domain" description="TRPM SLOG" evidence="11">
    <location>
        <begin position="93"/>
        <end position="318"/>
    </location>
</feature>
<feature type="transmembrane region" description="Helical" evidence="9">
    <location>
        <begin position="833"/>
        <end position="851"/>
    </location>
</feature>
<dbReference type="GO" id="GO:0005227">
    <property type="term" value="F:calcium-activated cation channel activity"/>
    <property type="evidence" value="ECO:0007669"/>
    <property type="project" value="TreeGrafter"/>
</dbReference>
<feature type="domain" description="TRPM-like" evidence="12">
    <location>
        <begin position="400"/>
        <end position="655"/>
    </location>
</feature>
<evidence type="ECO:0000313" key="13">
    <source>
        <dbReference type="Ensembl" id="ENSPCEP00000007738.1"/>
    </source>
</evidence>
<evidence type="ECO:0000256" key="1">
    <source>
        <dbReference type="ARBA" id="ARBA00004141"/>
    </source>
</evidence>
<protein>
    <submittedName>
        <fullName evidence="13">Transient receptor potential cation channel subfamily M member 4</fullName>
    </submittedName>
</protein>
<organism evidence="13 14">
    <name type="scientific">Pelusios castaneus</name>
    <name type="common">West African mud turtle</name>
    <dbReference type="NCBI Taxonomy" id="367368"/>
    <lineage>
        <taxon>Eukaryota</taxon>
        <taxon>Metazoa</taxon>
        <taxon>Chordata</taxon>
        <taxon>Craniata</taxon>
        <taxon>Vertebrata</taxon>
        <taxon>Euteleostomi</taxon>
        <taxon>Archelosauria</taxon>
        <taxon>Testudinata</taxon>
        <taxon>Testudines</taxon>
        <taxon>Pleurodira</taxon>
        <taxon>Pelomedusidae</taxon>
        <taxon>Pelusios</taxon>
    </lineage>
</organism>
<keyword evidence="7" id="KW-0407">Ion channel</keyword>